<dbReference type="AlphaFoldDB" id="A0AAE1YIZ3"/>
<feature type="compositionally biased region" description="Basic and acidic residues" evidence="1">
    <location>
        <begin position="269"/>
        <end position="280"/>
    </location>
</feature>
<evidence type="ECO:0000256" key="1">
    <source>
        <dbReference type="SAM" id="MobiDB-lite"/>
    </source>
</evidence>
<evidence type="ECO:0000313" key="2">
    <source>
        <dbReference type="EMBL" id="KAK4430959.1"/>
    </source>
</evidence>
<dbReference type="Proteomes" id="UP001293254">
    <property type="component" value="Unassembled WGS sequence"/>
</dbReference>
<reference evidence="2" key="1">
    <citation type="submission" date="2020-06" db="EMBL/GenBank/DDBJ databases">
        <authorList>
            <person name="Li T."/>
            <person name="Hu X."/>
            <person name="Zhang T."/>
            <person name="Song X."/>
            <person name="Zhang H."/>
            <person name="Dai N."/>
            <person name="Sheng W."/>
            <person name="Hou X."/>
            <person name="Wei L."/>
        </authorList>
    </citation>
    <scope>NUCLEOTIDE SEQUENCE</scope>
    <source>
        <strain evidence="2">3651</strain>
        <tissue evidence="2">Leaf</tissue>
    </source>
</reference>
<name>A0AAE1YIZ3_9LAMI</name>
<proteinExistence type="predicted"/>
<accession>A0AAE1YIZ3</accession>
<organism evidence="2 3">
    <name type="scientific">Sesamum alatum</name>
    <dbReference type="NCBI Taxonomy" id="300844"/>
    <lineage>
        <taxon>Eukaryota</taxon>
        <taxon>Viridiplantae</taxon>
        <taxon>Streptophyta</taxon>
        <taxon>Embryophyta</taxon>
        <taxon>Tracheophyta</taxon>
        <taxon>Spermatophyta</taxon>
        <taxon>Magnoliopsida</taxon>
        <taxon>eudicotyledons</taxon>
        <taxon>Gunneridae</taxon>
        <taxon>Pentapetalae</taxon>
        <taxon>asterids</taxon>
        <taxon>lamiids</taxon>
        <taxon>Lamiales</taxon>
        <taxon>Pedaliaceae</taxon>
        <taxon>Sesamum</taxon>
    </lineage>
</organism>
<comment type="caution">
    <text evidence="2">The sequence shown here is derived from an EMBL/GenBank/DDBJ whole genome shotgun (WGS) entry which is preliminary data.</text>
</comment>
<dbReference type="EMBL" id="JACGWO010000003">
    <property type="protein sequence ID" value="KAK4430959.1"/>
    <property type="molecule type" value="Genomic_DNA"/>
</dbReference>
<feature type="compositionally biased region" description="Polar residues" evidence="1">
    <location>
        <begin position="258"/>
        <end position="268"/>
    </location>
</feature>
<sequence length="310" mass="33668">MEGSWSRRLSQGPLSKIPGEEIKLALANSWVVRVGDGQSLILKPSVLKTKESASMVESVGGMRGGGLPCGGCHRSIYDLSFMDVDKIHPFSSTLGWHSLIGQGSNEERLTVDTKAPRDEEGRSNRRMLRGAENKHRFGDSRAKQLESCTLDGESPVAESITSLRSDPSSMGYVWKEQKPLTACLLKNKPATHRQWLGCKNTSVGERSALEEALARAAVDEAEARMVPPQVSSIERESGPKIRPKGVVDGQQGKKGRENASSQCSSTRRNSAECRKVKEVGDLMTGEPMTEPPVNGGHNYNGPKIAKFLVG</sequence>
<feature type="region of interest" description="Disordered" evidence="1">
    <location>
        <begin position="105"/>
        <end position="130"/>
    </location>
</feature>
<reference evidence="2" key="2">
    <citation type="journal article" date="2024" name="Plant">
        <title>Genomic evolution and insights into agronomic trait innovations of Sesamum species.</title>
        <authorList>
            <person name="Miao H."/>
            <person name="Wang L."/>
            <person name="Qu L."/>
            <person name="Liu H."/>
            <person name="Sun Y."/>
            <person name="Le M."/>
            <person name="Wang Q."/>
            <person name="Wei S."/>
            <person name="Zheng Y."/>
            <person name="Lin W."/>
            <person name="Duan Y."/>
            <person name="Cao H."/>
            <person name="Xiong S."/>
            <person name="Wang X."/>
            <person name="Wei L."/>
            <person name="Li C."/>
            <person name="Ma Q."/>
            <person name="Ju M."/>
            <person name="Zhao R."/>
            <person name="Li G."/>
            <person name="Mu C."/>
            <person name="Tian Q."/>
            <person name="Mei H."/>
            <person name="Zhang T."/>
            <person name="Gao T."/>
            <person name="Zhang H."/>
        </authorList>
    </citation>
    <scope>NUCLEOTIDE SEQUENCE</scope>
    <source>
        <strain evidence="2">3651</strain>
    </source>
</reference>
<evidence type="ECO:0000313" key="3">
    <source>
        <dbReference type="Proteomes" id="UP001293254"/>
    </source>
</evidence>
<feature type="region of interest" description="Disordered" evidence="1">
    <location>
        <begin position="227"/>
        <end position="301"/>
    </location>
</feature>
<keyword evidence="3" id="KW-1185">Reference proteome</keyword>
<gene>
    <name evidence="2" type="ORF">Salat_0857900</name>
</gene>
<protein>
    <submittedName>
        <fullName evidence="2">Uncharacterized protein</fullName>
    </submittedName>
</protein>